<accession>A0A830HGT2</accession>
<evidence type="ECO:0000256" key="1">
    <source>
        <dbReference type="SAM" id="MobiDB-lite"/>
    </source>
</evidence>
<protein>
    <recommendedName>
        <fullName evidence="4">BSD domain-containing protein</fullName>
    </recommendedName>
</protein>
<dbReference type="AlphaFoldDB" id="A0A830HGT2"/>
<feature type="region of interest" description="Disordered" evidence="1">
    <location>
        <begin position="375"/>
        <end position="424"/>
    </location>
</feature>
<proteinExistence type="predicted"/>
<dbReference type="Proteomes" id="UP000660262">
    <property type="component" value="Unassembled WGS sequence"/>
</dbReference>
<keyword evidence="3" id="KW-1185">Reference proteome</keyword>
<comment type="caution">
    <text evidence="2">The sequence shown here is derived from an EMBL/GenBank/DDBJ whole genome shotgun (WGS) entry which is preliminary data.</text>
</comment>
<organism evidence="2 3">
    <name type="scientific">Pycnococcus provasolii</name>
    <dbReference type="NCBI Taxonomy" id="41880"/>
    <lineage>
        <taxon>Eukaryota</taxon>
        <taxon>Viridiplantae</taxon>
        <taxon>Chlorophyta</taxon>
        <taxon>Pseudoscourfieldiophyceae</taxon>
        <taxon>Pseudoscourfieldiales</taxon>
        <taxon>Pycnococcaceae</taxon>
        <taxon>Pycnococcus</taxon>
    </lineage>
</organism>
<evidence type="ECO:0000313" key="3">
    <source>
        <dbReference type="Proteomes" id="UP000660262"/>
    </source>
</evidence>
<dbReference type="PANTHER" id="PTHR31923:SF4">
    <property type="entry name" value="BSD DOMAIN-CONTAINING PROTEIN"/>
    <property type="match status" value="1"/>
</dbReference>
<dbReference type="EMBL" id="BNJQ01000009">
    <property type="protein sequence ID" value="GHP04970.1"/>
    <property type="molecule type" value="Genomic_DNA"/>
</dbReference>
<name>A0A830HGT2_9CHLO</name>
<feature type="region of interest" description="Disordered" evidence="1">
    <location>
        <begin position="476"/>
        <end position="495"/>
    </location>
</feature>
<sequence>MRPDPPAFPYQAGLCPTRRHIPIILEFSHHTEQPRTLKDPSPSPLGLLRVPASHSLCIQLNSPHAHSLVHFTLCQFIPLLVHSLVSTVIVFLMVSVLSGAQGGISALSNNAPGTGVSEPCPTLMDDLRTLRQLAHSCLDPAATRGGGGGGAHSAFRNAHSLHSSSMRSGRNAPTSPFGSSYRAYEDARARAPHTSLQKDLLTVANVLSGVLFCTLDKDVAETTYNAAKACREVEEFVHELIERPEVVFELTSSTKTSSSVFVMTEEQETHSDLVERNIPRLKAFRHELSLLGIGRDRFWSAYFQLMRLSLSDMSTALEHYSRSHGAVVESPSECTANIHAGSDSEENNSDGTGTLHAPTWVMLNEELMRRHDDDVAQARAAAHNVTSPSTAMDGDVTDADADIEDAADGNRDDEDDEDDEDEDDGIRDALALDNDNGVEFACDADARAAGEKALEALSDPEPGYIAVSPYTAVHLRQPSDESSDWSVVDADDVAK</sequence>
<feature type="region of interest" description="Disordered" evidence="1">
    <location>
        <begin position="337"/>
        <end position="356"/>
    </location>
</feature>
<dbReference type="PANTHER" id="PTHR31923">
    <property type="entry name" value="BSD DOMAIN-CONTAINING PROTEIN"/>
    <property type="match status" value="1"/>
</dbReference>
<reference evidence="2" key="1">
    <citation type="submission" date="2020-10" db="EMBL/GenBank/DDBJ databases">
        <title>Unveiling of a novel bifunctional photoreceptor, Dualchrome1, isolated from a cosmopolitan green alga.</title>
        <authorList>
            <person name="Suzuki S."/>
            <person name="Kawachi M."/>
        </authorList>
    </citation>
    <scope>NUCLEOTIDE SEQUENCE</scope>
    <source>
        <strain evidence="2">NIES 2893</strain>
    </source>
</reference>
<evidence type="ECO:0000313" key="2">
    <source>
        <dbReference type="EMBL" id="GHP04970.1"/>
    </source>
</evidence>
<evidence type="ECO:0008006" key="4">
    <source>
        <dbReference type="Google" id="ProtNLM"/>
    </source>
</evidence>
<gene>
    <name evidence="2" type="ORF">PPROV_000372100</name>
</gene>
<feature type="compositionally biased region" description="Acidic residues" evidence="1">
    <location>
        <begin position="395"/>
        <end position="424"/>
    </location>
</feature>